<evidence type="ECO:0000259" key="5">
    <source>
        <dbReference type="Pfam" id="PF25967"/>
    </source>
</evidence>
<dbReference type="Proteomes" id="UP000562027">
    <property type="component" value="Unassembled WGS sequence"/>
</dbReference>
<dbReference type="Pfam" id="PF25967">
    <property type="entry name" value="RND-MFP_C"/>
    <property type="match status" value="1"/>
</dbReference>
<dbReference type="InterPro" id="IPR050465">
    <property type="entry name" value="UPF0194_transport"/>
</dbReference>
<dbReference type="Gene3D" id="2.40.30.170">
    <property type="match status" value="1"/>
</dbReference>
<dbReference type="PANTHER" id="PTHR32347">
    <property type="entry name" value="EFFLUX SYSTEM COMPONENT YKNX-RELATED"/>
    <property type="match status" value="1"/>
</dbReference>
<dbReference type="RefSeq" id="WP_184295888.1">
    <property type="nucleotide sequence ID" value="NZ_JACHLP010000001.1"/>
</dbReference>
<evidence type="ECO:0000256" key="1">
    <source>
        <dbReference type="ARBA" id="ARBA00004196"/>
    </source>
</evidence>
<dbReference type="Gene3D" id="2.40.420.20">
    <property type="match status" value="1"/>
</dbReference>
<evidence type="ECO:0000313" key="7">
    <source>
        <dbReference type="Proteomes" id="UP000562027"/>
    </source>
</evidence>
<comment type="subcellular location">
    <subcellularLocation>
        <location evidence="1">Cell envelope</location>
    </subcellularLocation>
</comment>
<reference evidence="6 7" key="1">
    <citation type="submission" date="2020-08" db="EMBL/GenBank/DDBJ databases">
        <title>Functional genomics of gut bacteria from endangered species of beetles.</title>
        <authorList>
            <person name="Carlos-Shanley C."/>
        </authorList>
    </citation>
    <scope>NUCLEOTIDE SEQUENCE [LARGE SCALE GENOMIC DNA]</scope>
    <source>
        <strain evidence="6 7">S00239</strain>
    </source>
</reference>
<dbReference type="AlphaFoldDB" id="A0A840L0R2"/>
<dbReference type="GO" id="GO:0016020">
    <property type="term" value="C:membrane"/>
    <property type="evidence" value="ECO:0007669"/>
    <property type="project" value="InterPro"/>
</dbReference>
<dbReference type="GO" id="GO:0030313">
    <property type="term" value="C:cell envelope"/>
    <property type="evidence" value="ECO:0007669"/>
    <property type="project" value="UniProtKB-SubCell"/>
</dbReference>
<proteinExistence type="inferred from homology"/>
<evidence type="ECO:0000256" key="3">
    <source>
        <dbReference type="ARBA" id="ARBA00023054"/>
    </source>
</evidence>
<dbReference type="InterPro" id="IPR058627">
    <property type="entry name" value="MdtA-like_C"/>
</dbReference>
<gene>
    <name evidence="6" type="ORF">HNP55_000519</name>
</gene>
<dbReference type="Gene3D" id="1.10.287.470">
    <property type="entry name" value="Helix hairpin bin"/>
    <property type="match status" value="1"/>
</dbReference>
<sequence length="426" mass="45318">MIRDTSAQDQVLQAAPRRLKKWAGLGAALATLALLALLAWAAPSLRQQLGAAESFKRERLTLATVERGSLTRDVAGEGKVVAAVSPTLYAANAGTVSLAVQAGDSVKKGQVLLTLASPDLQARLAQERSNADGLKSEALRAEAAVRQSQAQAQSALDTAAIAYKSAQNDLARQAQAFAAGATAKSQMDQAGDALARAEVVLKQAQSLQGLQLDATRFELQAKRQALERQQLLVKDLERQLDELRLRSPVDGQVGQLFVSERMSVAKDGKLLSVIDLSALEVQMQVAESFARELQAGMPGEITGNGKQWAGKVSSISPEVVNNEVAARLRFDGALPEQLRQNQRLSVRVLLDRREGVLTLARGSFIEEGGGHSAYVLQDGQAVKRAIRLGAQGLAKVEVLEGLKPGEQVVVSGADAFRGAERVTIAN</sequence>
<protein>
    <submittedName>
        <fullName evidence="6">HlyD family secretion protein</fullName>
    </submittedName>
</protein>
<feature type="domain" description="Multidrug resistance protein MdtA-like C-terminal permuted SH3" evidence="5">
    <location>
        <begin position="373"/>
        <end position="414"/>
    </location>
</feature>
<evidence type="ECO:0000256" key="4">
    <source>
        <dbReference type="SAM" id="Coils"/>
    </source>
</evidence>
<dbReference type="GO" id="GO:0022857">
    <property type="term" value="F:transmembrane transporter activity"/>
    <property type="evidence" value="ECO:0007669"/>
    <property type="project" value="InterPro"/>
</dbReference>
<dbReference type="InterPro" id="IPR006143">
    <property type="entry name" value="RND_pump_MFP"/>
</dbReference>
<feature type="coiled-coil region" evidence="4">
    <location>
        <begin position="124"/>
        <end position="151"/>
    </location>
</feature>
<dbReference type="EMBL" id="JACHLP010000001">
    <property type="protein sequence ID" value="MBB4842024.1"/>
    <property type="molecule type" value="Genomic_DNA"/>
</dbReference>
<comment type="similarity">
    <text evidence="2">Belongs to the membrane fusion protein (MFP) (TC 8.A.1) family.</text>
</comment>
<keyword evidence="3 4" id="KW-0175">Coiled coil</keyword>
<keyword evidence="7" id="KW-1185">Reference proteome</keyword>
<organism evidence="6 7">
    <name type="scientific">Roseateles oligotrophus</name>
    <dbReference type="NCBI Taxonomy" id="1769250"/>
    <lineage>
        <taxon>Bacteria</taxon>
        <taxon>Pseudomonadati</taxon>
        <taxon>Pseudomonadota</taxon>
        <taxon>Betaproteobacteria</taxon>
        <taxon>Burkholderiales</taxon>
        <taxon>Sphaerotilaceae</taxon>
        <taxon>Roseateles</taxon>
    </lineage>
</organism>
<dbReference type="PANTHER" id="PTHR32347:SF14">
    <property type="entry name" value="EFFLUX SYSTEM COMPONENT YKNX-RELATED"/>
    <property type="match status" value="1"/>
</dbReference>
<dbReference type="NCBIfam" id="TIGR01730">
    <property type="entry name" value="RND_mfp"/>
    <property type="match status" value="1"/>
</dbReference>
<accession>A0A840L0R2</accession>
<dbReference type="Gene3D" id="2.40.50.100">
    <property type="match status" value="1"/>
</dbReference>
<name>A0A840L0R2_9BURK</name>
<feature type="coiled-coil region" evidence="4">
    <location>
        <begin position="219"/>
        <end position="246"/>
    </location>
</feature>
<evidence type="ECO:0000256" key="2">
    <source>
        <dbReference type="ARBA" id="ARBA00009477"/>
    </source>
</evidence>
<evidence type="ECO:0000313" key="6">
    <source>
        <dbReference type="EMBL" id="MBB4842024.1"/>
    </source>
</evidence>
<comment type="caution">
    <text evidence="6">The sequence shown here is derived from an EMBL/GenBank/DDBJ whole genome shotgun (WGS) entry which is preliminary data.</text>
</comment>